<keyword evidence="2 6" id="KW-0698">rRNA processing</keyword>
<evidence type="ECO:0000256" key="4">
    <source>
        <dbReference type="ARBA" id="ARBA00022679"/>
    </source>
</evidence>
<accession>A0A7Y0H9T2</accession>
<dbReference type="RefSeq" id="WP_169018899.1">
    <property type="nucleotide sequence ID" value="NZ_JABBMT010000003.1"/>
</dbReference>
<name>A0A7Y0H9T2_9GAMM</name>
<dbReference type="HAMAP" id="MF_01848">
    <property type="entry name" value="23SrRNA_methyltr_F"/>
    <property type="match status" value="1"/>
</dbReference>
<dbReference type="InterPro" id="IPR016909">
    <property type="entry name" value="rRNA_lsu_MeTfrase_F"/>
</dbReference>
<dbReference type="GO" id="GO:0052907">
    <property type="term" value="F:23S rRNA (adenine(1618)-N(6))-methyltransferase activity"/>
    <property type="evidence" value="ECO:0007669"/>
    <property type="project" value="UniProtKB-EC"/>
</dbReference>
<comment type="caution">
    <text evidence="7">The sequence shown here is derived from an EMBL/GenBank/DDBJ whole genome shotgun (WGS) entry which is preliminary data.</text>
</comment>
<dbReference type="PIRSF" id="PIRSF029038">
    <property type="entry name" value="Mtase_YbiN_prd"/>
    <property type="match status" value="1"/>
</dbReference>
<dbReference type="AlphaFoldDB" id="A0A7Y0H9T2"/>
<dbReference type="InterPro" id="IPR029063">
    <property type="entry name" value="SAM-dependent_MTases_sf"/>
</dbReference>
<comment type="subcellular location">
    <subcellularLocation>
        <location evidence="6">Cytoplasm</location>
    </subcellularLocation>
</comment>
<comment type="function">
    <text evidence="6">Specifically methylates the adenine in position 1618 of 23S rRNA.</text>
</comment>
<protein>
    <recommendedName>
        <fullName evidence="6">Ribosomal RNA large subunit methyltransferase F</fullName>
        <ecNumber evidence="6">2.1.1.181</ecNumber>
    </recommendedName>
    <alternativeName>
        <fullName evidence="6">23S rRNA mA1618 methyltransferase</fullName>
    </alternativeName>
    <alternativeName>
        <fullName evidence="6">rRNA adenine N-6-methyltransferase</fullName>
    </alternativeName>
</protein>
<keyword evidence="8" id="KW-1185">Reference proteome</keyword>
<organism evidence="7 8">
    <name type="scientific">Pseudoalteromonas arctica</name>
    <dbReference type="NCBI Taxonomy" id="394751"/>
    <lineage>
        <taxon>Bacteria</taxon>
        <taxon>Pseudomonadati</taxon>
        <taxon>Pseudomonadota</taxon>
        <taxon>Gammaproteobacteria</taxon>
        <taxon>Alteromonadales</taxon>
        <taxon>Pseudoalteromonadaceae</taxon>
        <taxon>Pseudoalteromonas</taxon>
    </lineage>
</organism>
<dbReference type="EMBL" id="JABBMT010000003">
    <property type="protein sequence ID" value="NMM39906.1"/>
    <property type="molecule type" value="Genomic_DNA"/>
</dbReference>
<dbReference type="EC" id="2.1.1.181" evidence="6"/>
<dbReference type="CDD" id="cd02440">
    <property type="entry name" value="AdoMet_MTases"/>
    <property type="match status" value="1"/>
</dbReference>
<evidence type="ECO:0000256" key="5">
    <source>
        <dbReference type="ARBA" id="ARBA00022691"/>
    </source>
</evidence>
<sequence>MKSTPLKSKLHPRNRHNKGYDLDYLSIQVPTLKPYIVITPNGTKSIDFSDKKAVKALNQALLQAYYNVDFWDIPEHNLCPPIPGRVDYLHYLADLLANDNQGVIPQGRQVKVLDIGTGANIIYPLLASHEYNWSVTGSDIDPSAVKLAKQIVEFNNRKITVKLQKQSQHIFQGVINAKELFHITLCNPPFHASEQLAAQSSERKWKNLGKAPKSTLNFGGQHNELWCEGGEAQFICTMIDESALFAEQCMWFTSLVSKKENLATLQAQLKKHPVAEVKIIEMAQGHKVSRFIAWSYFDQQTRQEICQQFIAASTTTLYV</sequence>
<evidence type="ECO:0000256" key="1">
    <source>
        <dbReference type="ARBA" id="ARBA00022490"/>
    </source>
</evidence>
<dbReference type="Pfam" id="PF05971">
    <property type="entry name" value="Methyltransf_10"/>
    <property type="match status" value="1"/>
</dbReference>
<dbReference type="GO" id="GO:0070475">
    <property type="term" value="P:rRNA base methylation"/>
    <property type="evidence" value="ECO:0007669"/>
    <property type="project" value="TreeGrafter"/>
</dbReference>
<dbReference type="GO" id="GO:0005737">
    <property type="term" value="C:cytoplasm"/>
    <property type="evidence" value="ECO:0007669"/>
    <property type="project" value="UniProtKB-SubCell"/>
</dbReference>
<dbReference type="Proteomes" id="UP000570493">
    <property type="component" value="Unassembled WGS sequence"/>
</dbReference>
<evidence type="ECO:0000256" key="2">
    <source>
        <dbReference type="ARBA" id="ARBA00022552"/>
    </source>
</evidence>
<keyword evidence="3 6" id="KW-0489">Methyltransferase</keyword>
<comment type="similarity">
    <text evidence="6">Belongs to the methyltransferase superfamily. METTL16/RlmF family.</text>
</comment>
<dbReference type="NCBIfam" id="NF008725">
    <property type="entry name" value="PRK11727.1"/>
    <property type="match status" value="1"/>
</dbReference>
<evidence type="ECO:0000313" key="8">
    <source>
        <dbReference type="Proteomes" id="UP000570493"/>
    </source>
</evidence>
<dbReference type="PANTHER" id="PTHR13393:SF0">
    <property type="entry name" value="RNA N6-ADENOSINE-METHYLTRANSFERASE METTL16"/>
    <property type="match status" value="1"/>
</dbReference>
<proteinExistence type="inferred from homology"/>
<evidence type="ECO:0000256" key="6">
    <source>
        <dbReference type="HAMAP-Rule" id="MF_01848"/>
    </source>
</evidence>
<keyword evidence="4 6" id="KW-0808">Transferase</keyword>
<keyword evidence="5 6" id="KW-0949">S-adenosyl-L-methionine</keyword>
<evidence type="ECO:0000313" key="7">
    <source>
        <dbReference type="EMBL" id="NMM39906.1"/>
    </source>
</evidence>
<dbReference type="Gene3D" id="3.40.50.150">
    <property type="entry name" value="Vaccinia Virus protein VP39"/>
    <property type="match status" value="1"/>
</dbReference>
<evidence type="ECO:0000256" key="3">
    <source>
        <dbReference type="ARBA" id="ARBA00022603"/>
    </source>
</evidence>
<keyword evidence="1 6" id="KW-0963">Cytoplasm</keyword>
<dbReference type="PANTHER" id="PTHR13393">
    <property type="entry name" value="SAM-DEPENDENT METHYLTRANSFERASE"/>
    <property type="match status" value="1"/>
</dbReference>
<comment type="catalytic activity">
    <reaction evidence="6">
        <text>adenosine(1618) in 23S rRNA + S-adenosyl-L-methionine = N(6)-methyladenosine(1618) in 23S rRNA + S-adenosyl-L-homocysteine + H(+)</text>
        <dbReference type="Rhea" id="RHEA:16497"/>
        <dbReference type="Rhea" id="RHEA-COMP:10229"/>
        <dbReference type="Rhea" id="RHEA-COMP:10231"/>
        <dbReference type="ChEBI" id="CHEBI:15378"/>
        <dbReference type="ChEBI" id="CHEBI:57856"/>
        <dbReference type="ChEBI" id="CHEBI:59789"/>
        <dbReference type="ChEBI" id="CHEBI:74411"/>
        <dbReference type="ChEBI" id="CHEBI:74449"/>
        <dbReference type="EC" id="2.1.1.181"/>
    </reaction>
</comment>
<dbReference type="SUPFAM" id="SSF53335">
    <property type="entry name" value="S-adenosyl-L-methionine-dependent methyltransferases"/>
    <property type="match status" value="1"/>
</dbReference>
<gene>
    <name evidence="6 7" type="primary">rlmF</name>
    <name evidence="7" type="ORF">HHO47_03380</name>
</gene>
<dbReference type="InterPro" id="IPR010286">
    <property type="entry name" value="METTL16/RlmF"/>
</dbReference>
<reference evidence="7" key="1">
    <citation type="submission" date="2020-04" db="EMBL/GenBank/DDBJ databases">
        <title>Genome Sequencing for Pseudoaltermonas arctica.</title>
        <authorList>
            <person name="Elkins N.S."/>
        </authorList>
    </citation>
    <scope>NUCLEOTIDE SEQUENCE [LARGE SCALE GENOMIC DNA]</scope>
    <source>
        <strain evidence="7">NEC-BIFX-2020_0012</strain>
    </source>
</reference>